<keyword evidence="5 7" id="KW-1133">Transmembrane helix</keyword>
<dbReference type="PANTHER" id="PTHR30106">
    <property type="entry name" value="INNER MEMBRANE PROTEIN YEIH-RELATED"/>
    <property type="match status" value="1"/>
</dbReference>
<organism evidence="8 9">
    <name type="scientific">Gluconobacter cerevisiae</name>
    <dbReference type="NCBI Taxonomy" id="1379734"/>
    <lineage>
        <taxon>Bacteria</taxon>
        <taxon>Pseudomonadati</taxon>
        <taxon>Pseudomonadota</taxon>
        <taxon>Alphaproteobacteria</taxon>
        <taxon>Acetobacterales</taxon>
        <taxon>Acetobacteraceae</taxon>
        <taxon>Gluconobacter</taxon>
    </lineage>
</organism>
<evidence type="ECO:0000256" key="3">
    <source>
        <dbReference type="ARBA" id="ARBA00022475"/>
    </source>
</evidence>
<dbReference type="PANTHER" id="PTHR30106:SF2">
    <property type="entry name" value="UPF0324 INNER MEMBRANE PROTEIN YEIH"/>
    <property type="match status" value="1"/>
</dbReference>
<keyword evidence="9" id="KW-1185">Reference proteome</keyword>
<evidence type="ECO:0000256" key="4">
    <source>
        <dbReference type="ARBA" id="ARBA00022692"/>
    </source>
</evidence>
<keyword evidence="4 7" id="KW-0812">Transmembrane</keyword>
<feature type="transmembrane region" description="Helical" evidence="7">
    <location>
        <begin position="241"/>
        <end position="259"/>
    </location>
</feature>
<name>A0ABR9YG94_9PROT</name>
<reference evidence="9" key="1">
    <citation type="submission" date="2020-04" db="EMBL/GenBank/DDBJ databases">
        <title>Description of novel Gluconacetobacter.</title>
        <authorList>
            <person name="Sombolestani A."/>
        </authorList>
    </citation>
    <scope>NUCLEOTIDE SEQUENCE [LARGE SCALE GENOMIC DNA]</scope>
    <source>
        <strain evidence="9">LMG 27748</strain>
    </source>
</reference>
<feature type="transmembrane region" description="Helical" evidence="7">
    <location>
        <begin position="298"/>
        <end position="321"/>
    </location>
</feature>
<feature type="transmembrane region" description="Helical" evidence="7">
    <location>
        <begin position="56"/>
        <end position="72"/>
    </location>
</feature>
<protein>
    <submittedName>
        <fullName evidence="8">Sulfate exporter family transporter</fullName>
    </submittedName>
</protein>
<keyword evidence="3" id="KW-1003">Cell membrane</keyword>
<dbReference type="EMBL" id="JABCQO010000013">
    <property type="protein sequence ID" value="MBF0877689.1"/>
    <property type="molecule type" value="Genomic_DNA"/>
</dbReference>
<sequence>MSPAREIIMHISCFRNRPIFRLSGIVGAKLPGIALCAGITVLAFEAEKIEQAFLQKAWLEMLNLALVIGVGLRSVSNRSRIFDSGIRFCSKSLLDVAIVLLGTGFSMAGIVSAGPVMIACVFGIVSFSLALTVLIGRMAGLSRSQTLLVACGNSICGNSAIMAVAPVIHARDEEIGATLAFTAAGGLAVVLGLPLLLPFLQLSDIAEGNVAGLTVYAVPQVMAAASPFGAAALHTGTLVKLMRVLTLGPVCIVLSLLFARREGPSVTRPNPCRLVPWYITGFLMMMICRSFSLIPEAVLPILNSFATALTVMAMAALGMSIDIRSVFKASGPLMLTVVLSLVGLVSASLMLVKVLT</sequence>
<evidence type="ECO:0000256" key="6">
    <source>
        <dbReference type="ARBA" id="ARBA00023136"/>
    </source>
</evidence>
<evidence type="ECO:0000256" key="2">
    <source>
        <dbReference type="ARBA" id="ARBA00007977"/>
    </source>
</evidence>
<dbReference type="Proteomes" id="UP000630952">
    <property type="component" value="Unassembled WGS sequence"/>
</dbReference>
<accession>A0ABR9YG94</accession>
<feature type="transmembrane region" description="Helical" evidence="7">
    <location>
        <begin position="175"/>
        <end position="197"/>
    </location>
</feature>
<dbReference type="Pfam" id="PF03601">
    <property type="entry name" value="Cons_hypoth698"/>
    <property type="match status" value="1"/>
</dbReference>
<feature type="transmembrane region" description="Helical" evidence="7">
    <location>
        <begin position="147"/>
        <end position="169"/>
    </location>
</feature>
<comment type="similarity">
    <text evidence="2">Belongs to the UPF0324 family.</text>
</comment>
<feature type="transmembrane region" description="Helical" evidence="7">
    <location>
        <begin position="20"/>
        <end position="44"/>
    </location>
</feature>
<gene>
    <name evidence="8" type="ORF">HKD21_12670</name>
</gene>
<feature type="transmembrane region" description="Helical" evidence="7">
    <location>
        <begin position="271"/>
        <end position="292"/>
    </location>
</feature>
<feature type="transmembrane region" description="Helical" evidence="7">
    <location>
        <begin position="209"/>
        <end position="229"/>
    </location>
</feature>
<comment type="caution">
    <text evidence="8">The sequence shown here is derived from an EMBL/GenBank/DDBJ whole genome shotgun (WGS) entry which is preliminary data.</text>
</comment>
<feature type="transmembrane region" description="Helical" evidence="7">
    <location>
        <begin position="333"/>
        <end position="352"/>
    </location>
</feature>
<proteinExistence type="inferred from homology"/>
<reference evidence="8 9" key="2">
    <citation type="submission" date="2020-11" db="EMBL/GenBank/DDBJ databases">
        <title>Description of novel Gluconobacter species.</title>
        <authorList>
            <person name="Cleenwerck I."/>
            <person name="Cnockaert M."/>
            <person name="Borremans W."/>
            <person name="Wieme A.D."/>
            <person name="De Vuyst L."/>
            <person name="Vandamme P."/>
        </authorList>
    </citation>
    <scope>NUCLEOTIDE SEQUENCE [LARGE SCALE GENOMIC DNA]</scope>
    <source>
        <strain evidence="8 9">LMG 27748</strain>
    </source>
</reference>
<feature type="transmembrane region" description="Helical" evidence="7">
    <location>
        <begin position="93"/>
        <end position="110"/>
    </location>
</feature>
<dbReference type="InterPro" id="IPR018383">
    <property type="entry name" value="UPF0324_pro"/>
</dbReference>
<evidence type="ECO:0000313" key="8">
    <source>
        <dbReference type="EMBL" id="MBF0877689.1"/>
    </source>
</evidence>
<keyword evidence="6 7" id="KW-0472">Membrane</keyword>
<comment type="subcellular location">
    <subcellularLocation>
        <location evidence="1">Cell membrane</location>
        <topology evidence="1">Multi-pass membrane protein</topology>
    </subcellularLocation>
</comment>
<evidence type="ECO:0000256" key="1">
    <source>
        <dbReference type="ARBA" id="ARBA00004651"/>
    </source>
</evidence>
<evidence type="ECO:0000256" key="5">
    <source>
        <dbReference type="ARBA" id="ARBA00022989"/>
    </source>
</evidence>
<evidence type="ECO:0000256" key="7">
    <source>
        <dbReference type="SAM" id="Phobius"/>
    </source>
</evidence>
<evidence type="ECO:0000313" key="9">
    <source>
        <dbReference type="Proteomes" id="UP000630952"/>
    </source>
</evidence>